<dbReference type="GO" id="GO:0003713">
    <property type="term" value="F:transcription coactivator activity"/>
    <property type="evidence" value="ECO:0007669"/>
    <property type="project" value="TreeGrafter"/>
</dbReference>
<organism evidence="2 3">
    <name type="scientific">Amphibalanus amphitrite</name>
    <name type="common">Striped barnacle</name>
    <name type="synonym">Balanus amphitrite</name>
    <dbReference type="NCBI Taxonomy" id="1232801"/>
    <lineage>
        <taxon>Eukaryota</taxon>
        <taxon>Metazoa</taxon>
        <taxon>Ecdysozoa</taxon>
        <taxon>Arthropoda</taxon>
        <taxon>Crustacea</taxon>
        <taxon>Multicrustacea</taxon>
        <taxon>Cirripedia</taxon>
        <taxon>Thoracica</taxon>
        <taxon>Thoracicalcarea</taxon>
        <taxon>Balanomorpha</taxon>
        <taxon>Balanoidea</taxon>
        <taxon>Balanidae</taxon>
        <taxon>Amphibalaninae</taxon>
        <taxon>Amphibalanus</taxon>
    </lineage>
</organism>
<dbReference type="AlphaFoldDB" id="A0A6A4WRM6"/>
<dbReference type="InterPro" id="IPR039460">
    <property type="entry name" value="SUPT7L/Spt7"/>
</dbReference>
<dbReference type="EMBL" id="VIIS01000364">
    <property type="protein sequence ID" value="KAF0309907.1"/>
    <property type="molecule type" value="Genomic_DNA"/>
</dbReference>
<accession>A0A6A4WRM6</accession>
<dbReference type="CDD" id="cd06847">
    <property type="entry name" value="HFD_SUPT7L"/>
    <property type="match status" value="1"/>
</dbReference>
<dbReference type="GO" id="GO:0046982">
    <property type="term" value="F:protein heterodimerization activity"/>
    <property type="evidence" value="ECO:0007669"/>
    <property type="project" value="InterPro"/>
</dbReference>
<evidence type="ECO:0000313" key="3">
    <source>
        <dbReference type="Proteomes" id="UP000440578"/>
    </source>
</evidence>
<evidence type="ECO:0000256" key="1">
    <source>
        <dbReference type="SAM" id="MobiDB-lite"/>
    </source>
</evidence>
<evidence type="ECO:0000313" key="2">
    <source>
        <dbReference type="EMBL" id="KAF0309907.1"/>
    </source>
</evidence>
<gene>
    <name evidence="2" type="primary">SUPT7L_2</name>
    <name evidence="2" type="ORF">FJT64_019001</name>
</gene>
<dbReference type="Proteomes" id="UP000440578">
    <property type="component" value="Unassembled WGS sequence"/>
</dbReference>
<dbReference type="Gene3D" id="1.10.20.10">
    <property type="entry name" value="Histone, subunit A"/>
    <property type="match status" value="1"/>
</dbReference>
<protein>
    <submittedName>
        <fullName evidence="2">STAGA complex 65 subunit gamma</fullName>
    </submittedName>
</protein>
<dbReference type="PANTHER" id="PTHR28598">
    <property type="entry name" value="STAGA COMPLEX 65 SUBUNIT GAMMA"/>
    <property type="match status" value="1"/>
</dbReference>
<name>A0A6A4WRM6_AMPAM</name>
<dbReference type="PANTHER" id="PTHR28598:SF1">
    <property type="entry name" value="STAGA COMPLEX 65 SUBUNIT GAMMA"/>
    <property type="match status" value="1"/>
</dbReference>
<reference evidence="2 3" key="1">
    <citation type="submission" date="2019-07" db="EMBL/GenBank/DDBJ databases">
        <title>Draft genome assembly of a fouling barnacle, Amphibalanus amphitrite (Darwin, 1854): The first reference genome for Thecostraca.</title>
        <authorList>
            <person name="Kim W."/>
        </authorList>
    </citation>
    <scope>NUCLEOTIDE SEQUENCE [LARGE SCALE GENOMIC DNA]</scope>
    <source>
        <strain evidence="2">SNU_AA5</strain>
        <tissue evidence="2">Soma without cirri and trophi</tissue>
    </source>
</reference>
<feature type="region of interest" description="Disordered" evidence="1">
    <location>
        <begin position="306"/>
        <end position="330"/>
    </location>
</feature>
<keyword evidence="3" id="KW-1185">Reference proteome</keyword>
<dbReference type="InterPro" id="IPR009072">
    <property type="entry name" value="Histone-fold"/>
</dbReference>
<dbReference type="GO" id="GO:0000124">
    <property type="term" value="C:SAGA complex"/>
    <property type="evidence" value="ECO:0007669"/>
    <property type="project" value="InterPro"/>
</dbReference>
<dbReference type="EMBL" id="VIIS01000364">
    <property type="protein sequence ID" value="KAF0309905.1"/>
    <property type="molecule type" value="Genomic_DNA"/>
</dbReference>
<comment type="caution">
    <text evidence="2">The sequence shown here is derived from an EMBL/GenBank/DDBJ whole genome shotgun (WGS) entry which is preliminary data.</text>
</comment>
<dbReference type="EMBL" id="VIIS01000364">
    <property type="protein sequence ID" value="KAF0309906.1"/>
    <property type="molecule type" value="Genomic_DNA"/>
</dbReference>
<dbReference type="OrthoDB" id="6021257at2759"/>
<proteinExistence type="predicted"/>
<sequence>MSTSEHWGEYETPPPPLKALRPEELQRLAELQLNLVVEGPKLFQPADVNAEQDVKPAVAAFRMDPLVLATIQLDRQNAALSRVVASSSTVDDSILTPVDLTECFDKLEEKFTVFPEVKDSGFVRGSPVAIPEIPAELCRDLMVRSVGAIAAHAGFHTSTDLVLGTLADATANFLRSLCLMLRQTRDSELERGPHGFVDALERTLVDSGVGSVRQLAEYYGPNVVERLRQARDTNYQLRASYDQMTADRQPPVESIALDDSLLVDILAETPTGLPSVGPGGTIDMSAYPNMSFESADDLVGMNSSLDSEEIVVQSSPLPDAASPLNKKPRP</sequence>